<dbReference type="AlphaFoldDB" id="A0A0S2TFF2"/>
<name>A0A0S2TFF2_9GAMM</name>
<protein>
    <recommendedName>
        <fullName evidence="1">Pvc16 N-terminal domain-containing protein</fullName>
    </recommendedName>
</protein>
<dbReference type="Pfam" id="PF14065">
    <property type="entry name" value="Pvc16_N"/>
    <property type="match status" value="1"/>
</dbReference>
<dbReference type="KEGG" id="tee:Tel_12335"/>
<dbReference type="EMBL" id="CP013099">
    <property type="protein sequence ID" value="ALP53859.1"/>
    <property type="molecule type" value="Genomic_DNA"/>
</dbReference>
<keyword evidence="3" id="KW-1185">Reference proteome</keyword>
<organism evidence="2 3">
    <name type="scientific">Candidatus Tenderia electrophaga</name>
    <dbReference type="NCBI Taxonomy" id="1748243"/>
    <lineage>
        <taxon>Bacteria</taxon>
        <taxon>Pseudomonadati</taxon>
        <taxon>Pseudomonadota</taxon>
        <taxon>Gammaproteobacteria</taxon>
        <taxon>Candidatus Tenderiales</taxon>
        <taxon>Candidatus Tenderiaceae</taxon>
        <taxon>Candidatus Tenderia</taxon>
    </lineage>
</organism>
<proteinExistence type="predicted"/>
<sequence length="190" mass="21016">MIDTAISHIASELNQHLKRSFDLSEDVVVVSNLLEQDGSVAPHANNKIVVSLVNIEKDSVPFQQQNFASGGGRSIVASPPLYFNLYLMFASYFSGSNYQEGLKFISKTISYFQGQGVFDQHNSPGLDTKINKLILDIENLDMQNLSSLWGMLSGKYLPSVLYKVRMVTYDSGAVKKQAPALTRPQPSLSH</sequence>
<evidence type="ECO:0000313" key="2">
    <source>
        <dbReference type="EMBL" id="ALP53859.1"/>
    </source>
</evidence>
<gene>
    <name evidence="2" type="ORF">Tel_12335</name>
</gene>
<dbReference type="Proteomes" id="UP000055136">
    <property type="component" value="Chromosome"/>
</dbReference>
<accession>A0A0S2TFF2</accession>
<dbReference type="InterPro" id="IPR025351">
    <property type="entry name" value="Pvc16_N"/>
</dbReference>
<reference evidence="2" key="1">
    <citation type="submission" date="2015-10" db="EMBL/GenBank/DDBJ databases">
        <title>Description of Candidatus Tenderia electrophaga gen. nov, sp. nov., an Uncultivated Electroautotroph from a Biocathode Enrichment.</title>
        <authorList>
            <person name="Eddie B.J."/>
            <person name="Malanoski A.P."/>
            <person name="Wang Z."/>
            <person name="Hall R.J."/>
            <person name="Oh S.D."/>
            <person name="Heiner C."/>
            <person name="Lin B."/>
            <person name="Strycharz-Glaven S.M."/>
        </authorList>
    </citation>
    <scope>NUCLEOTIDE SEQUENCE [LARGE SCALE GENOMIC DNA]</scope>
    <source>
        <strain evidence="2">NRL1</strain>
    </source>
</reference>
<feature type="domain" description="Pvc16 N-terminal" evidence="1">
    <location>
        <begin position="8"/>
        <end position="182"/>
    </location>
</feature>
<dbReference type="STRING" id="1748243.Tel_12335"/>
<evidence type="ECO:0000313" key="3">
    <source>
        <dbReference type="Proteomes" id="UP000055136"/>
    </source>
</evidence>
<evidence type="ECO:0000259" key="1">
    <source>
        <dbReference type="Pfam" id="PF14065"/>
    </source>
</evidence>